<accession>A0A7S0DIQ6</accession>
<reference evidence="1" key="1">
    <citation type="submission" date="2021-01" db="EMBL/GenBank/DDBJ databases">
        <authorList>
            <person name="Corre E."/>
            <person name="Pelletier E."/>
            <person name="Niang G."/>
            <person name="Scheremetjew M."/>
            <person name="Finn R."/>
            <person name="Kale V."/>
            <person name="Holt S."/>
            <person name="Cochrane G."/>
            <person name="Meng A."/>
            <person name="Brown T."/>
            <person name="Cohen L."/>
        </authorList>
    </citation>
    <scope>NUCLEOTIDE SEQUENCE</scope>
    <source>
        <strain evidence="1">CCMP2058</strain>
    </source>
</reference>
<dbReference type="AlphaFoldDB" id="A0A7S0DIQ6"/>
<evidence type="ECO:0000313" key="1">
    <source>
        <dbReference type="EMBL" id="CAD8456127.1"/>
    </source>
</evidence>
<sequence>MRHLSIRRPCWSMKAFIQERSDISVRYAPPNFVMQLLSFGIHGSTIVLIRLKLDGEGFDSAIEGGLAYKCVASVVGYSLDLTSRSTCASTQERSPSTVLSAQPGFHSVTHLYLTYDVITLLFRPLSKREGHQKMEVVVPRRKLTLATPADLDLDLDTHCAIDLRVVKLR</sequence>
<organism evidence="1">
    <name type="scientific">Amorphochlora amoebiformis</name>
    <dbReference type="NCBI Taxonomy" id="1561963"/>
    <lineage>
        <taxon>Eukaryota</taxon>
        <taxon>Sar</taxon>
        <taxon>Rhizaria</taxon>
        <taxon>Cercozoa</taxon>
        <taxon>Chlorarachniophyceae</taxon>
        <taxon>Amorphochlora</taxon>
    </lineage>
</organism>
<dbReference type="EMBL" id="HBEM01022119">
    <property type="protein sequence ID" value="CAD8456127.1"/>
    <property type="molecule type" value="Transcribed_RNA"/>
</dbReference>
<proteinExistence type="predicted"/>
<name>A0A7S0DIQ6_9EUKA</name>
<gene>
    <name evidence="1" type="ORF">LAMO00422_LOCUS15072</name>
</gene>
<protein>
    <submittedName>
        <fullName evidence="1">Uncharacterized protein</fullName>
    </submittedName>
</protein>